<evidence type="ECO:0000259" key="1">
    <source>
        <dbReference type="Pfam" id="PF05239"/>
    </source>
</evidence>
<name>A0A846N175_9PROT</name>
<accession>A0A846N175</accession>
<proteinExistence type="predicted"/>
<dbReference type="AlphaFoldDB" id="A0A846N175"/>
<dbReference type="Gene3D" id="2.30.30.240">
    <property type="entry name" value="PRC-barrel domain"/>
    <property type="match status" value="1"/>
</dbReference>
<organism evidence="2 3">
    <name type="scientific">Rhizomicrobium palustre</name>
    <dbReference type="NCBI Taxonomy" id="189966"/>
    <lineage>
        <taxon>Bacteria</taxon>
        <taxon>Pseudomonadati</taxon>
        <taxon>Pseudomonadota</taxon>
        <taxon>Alphaproteobacteria</taxon>
        <taxon>Micropepsales</taxon>
        <taxon>Micropepsaceae</taxon>
        <taxon>Rhizomicrobium</taxon>
    </lineage>
</organism>
<comment type="caution">
    <text evidence="2">The sequence shown here is derived from an EMBL/GenBank/DDBJ whole genome shotgun (WGS) entry which is preliminary data.</text>
</comment>
<dbReference type="SUPFAM" id="SSF50346">
    <property type="entry name" value="PRC-barrel domain"/>
    <property type="match status" value="1"/>
</dbReference>
<dbReference type="RefSeq" id="WP_167083322.1">
    <property type="nucleotide sequence ID" value="NZ_BAAADC010000001.1"/>
</dbReference>
<protein>
    <submittedName>
        <fullName evidence="2">Sporulation protein YlmC with PRC-barrel domain</fullName>
    </submittedName>
</protein>
<evidence type="ECO:0000313" key="2">
    <source>
        <dbReference type="EMBL" id="NIK89215.1"/>
    </source>
</evidence>
<dbReference type="Pfam" id="PF05239">
    <property type="entry name" value="PRC"/>
    <property type="match status" value="1"/>
</dbReference>
<dbReference type="EMBL" id="JAASRM010000001">
    <property type="protein sequence ID" value="NIK89215.1"/>
    <property type="molecule type" value="Genomic_DNA"/>
</dbReference>
<dbReference type="InterPro" id="IPR011033">
    <property type="entry name" value="PRC_barrel-like_sf"/>
</dbReference>
<dbReference type="InterPro" id="IPR027275">
    <property type="entry name" value="PRC-brl_dom"/>
</dbReference>
<dbReference type="PANTHER" id="PTHR36505">
    <property type="entry name" value="BLR1072 PROTEIN"/>
    <property type="match status" value="1"/>
</dbReference>
<dbReference type="Proteomes" id="UP000570514">
    <property type="component" value="Unassembled WGS sequence"/>
</dbReference>
<sequence>MPTRSGHTTAILGSKVVGTPVYDSGGEKVGHIQDLMLDKLSDRLVFAVIGIGFSPGIGQRCCPVPWTVLDFDPAKQGYVLALSAQQFRHAPSFGHDELTEDDGARARELTDHFYNAI</sequence>
<dbReference type="PANTHER" id="PTHR36505:SF1">
    <property type="entry name" value="BLR1072 PROTEIN"/>
    <property type="match status" value="1"/>
</dbReference>
<feature type="domain" description="PRC-barrel" evidence="1">
    <location>
        <begin position="11"/>
        <end position="76"/>
    </location>
</feature>
<evidence type="ECO:0000313" key="3">
    <source>
        <dbReference type="Proteomes" id="UP000570514"/>
    </source>
</evidence>
<reference evidence="2 3" key="1">
    <citation type="submission" date="2020-03" db="EMBL/GenBank/DDBJ databases">
        <title>Genomic Encyclopedia of Type Strains, Phase IV (KMG-IV): sequencing the most valuable type-strain genomes for metagenomic binning, comparative biology and taxonomic classification.</title>
        <authorList>
            <person name="Goeker M."/>
        </authorList>
    </citation>
    <scope>NUCLEOTIDE SEQUENCE [LARGE SCALE GENOMIC DNA]</scope>
    <source>
        <strain evidence="2 3">DSM 19867</strain>
    </source>
</reference>
<gene>
    <name evidence="2" type="ORF">FHS83_002533</name>
</gene>
<keyword evidence="3" id="KW-1185">Reference proteome</keyword>